<dbReference type="HOGENOM" id="CLU_443339_0_0_0"/>
<dbReference type="RefSeq" id="WP_013924872.1">
    <property type="nucleotide sequence ID" value="NC_015702.1"/>
</dbReference>
<feature type="region of interest" description="Disordered" evidence="1">
    <location>
        <begin position="576"/>
        <end position="616"/>
    </location>
</feature>
<sequence length="616" mass="72181">MRVTLPLSFSNNFRNQCSLWMDSSGFIQLLEKNHALLHKFLKNCLKHPDEIQWYHDHKTLLKRVTSYVTSDSILSLIQNKNHERHLTTYLLSEKIKIFLKSNQLLNFLKNFEEMDLVHISDTVEESFNRFVLIIRLLEYVKDEESLLIIKAILVNKLSLDYLPDGLLSLENFETESILSERKESIATLLEEDGEIFDSLLSKNLKKLTSATKIEKLSDELLVAFFRFIRTEDIPATLLTCKKWKLLAEEEILKKRFETYLEKDTCKIVKNERYAISLAKAHSVKGSLSVLRELGTQPQRINPSRFNIDAVLLFAIKHKNFPLFFYTYTFYSHESKRFDELLSLFFLDPEKNLQYIKFCMEKLNSKQFSIEESTEIKKHAKCLTEEILQRIYIQPNQQLNQKIFLETCRVIEKHDLEKQNLIVFDLGIGDKKEYWTKKMQLFIEAGWDPYDMFLVFSAFSPKPKKELLKEWCKFILSKSFASLENALLVAEVLNKHLYNENTTLIENLIIEIICDKCFVSEITSIKMFPDKFIKRSIEALIELKHLDKADLLISIMPTEVEKLERARLEYLEKENDNADGLFSSDDDLLASDPEVDEDEFGESISDASEYSEEETSE</sequence>
<gene>
    <name evidence="2" type="ordered locus">PUV_12920</name>
</gene>
<evidence type="ECO:0000313" key="2">
    <source>
        <dbReference type="EMBL" id="CCB86242.1"/>
    </source>
</evidence>
<reference key="1">
    <citation type="journal article" date="2011" name="Mol. Biol. Evol.">
        <title>Unity in variety -- the pan-genome of the Chlamydiae.</title>
        <authorList>
            <person name="Collingro A."/>
            <person name="Tischler P."/>
            <person name="Weinmaier T."/>
            <person name="Penz T."/>
            <person name="Heinz E."/>
            <person name="Brunham R.C."/>
            <person name="Read T.D."/>
            <person name="Bavoil P.M."/>
            <person name="Sachse K."/>
            <person name="Kahane S."/>
            <person name="Friedman M.G."/>
            <person name="Rattei T."/>
            <person name="Myers G.S.A."/>
            <person name="Horn M."/>
        </authorList>
    </citation>
    <scope>NUCLEOTIDE SEQUENCE</scope>
    <source>
        <strain>UV7</strain>
    </source>
</reference>
<evidence type="ECO:0008006" key="4">
    <source>
        <dbReference type="Google" id="ProtNLM"/>
    </source>
</evidence>
<accession>F8KZA8</accession>
<dbReference type="SUPFAM" id="SSF81383">
    <property type="entry name" value="F-box domain"/>
    <property type="match status" value="1"/>
</dbReference>
<keyword evidence="3" id="KW-1185">Reference proteome</keyword>
<organism evidence="2 3">
    <name type="scientific">Parachlamydia acanthamoebae (strain UV7)</name>
    <dbReference type="NCBI Taxonomy" id="765952"/>
    <lineage>
        <taxon>Bacteria</taxon>
        <taxon>Pseudomonadati</taxon>
        <taxon>Chlamydiota</taxon>
        <taxon>Chlamydiia</taxon>
        <taxon>Parachlamydiales</taxon>
        <taxon>Parachlamydiaceae</taxon>
        <taxon>Parachlamydia</taxon>
    </lineage>
</organism>
<proteinExistence type="predicted"/>
<dbReference type="Proteomes" id="UP000000495">
    <property type="component" value="Chromosome"/>
</dbReference>
<dbReference type="EMBL" id="FR872580">
    <property type="protein sequence ID" value="CCB86242.1"/>
    <property type="molecule type" value="Genomic_DNA"/>
</dbReference>
<dbReference type="AlphaFoldDB" id="F8KZA8"/>
<reference evidence="2 3" key="2">
    <citation type="journal article" date="2011" name="Mol. Biol. Evol.">
        <title>Unity in variety--the pan-genome of the Chlamydiae.</title>
        <authorList>
            <person name="Collingro A."/>
            <person name="Tischler P."/>
            <person name="Weinmaier T."/>
            <person name="Penz T."/>
            <person name="Heinz E."/>
            <person name="Brunham R.C."/>
            <person name="Read T.D."/>
            <person name="Bavoil P.M."/>
            <person name="Sachse K."/>
            <person name="Kahane S."/>
            <person name="Friedman M.G."/>
            <person name="Rattei T."/>
            <person name="Myers G.S."/>
            <person name="Horn M."/>
        </authorList>
    </citation>
    <scope>NUCLEOTIDE SEQUENCE [LARGE SCALE GENOMIC DNA]</scope>
    <source>
        <strain evidence="3">UV7</strain>
    </source>
</reference>
<name>F8KZA8_PARAV</name>
<feature type="compositionally biased region" description="Acidic residues" evidence="1">
    <location>
        <begin position="583"/>
        <end position="600"/>
    </location>
</feature>
<dbReference type="KEGG" id="puv:PUV_12920"/>
<dbReference type="InterPro" id="IPR036047">
    <property type="entry name" value="F-box-like_dom_sf"/>
</dbReference>
<protein>
    <recommendedName>
        <fullName evidence="4">F-box domain-containing protein</fullName>
    </recommendedName>
</protein>
<evidence type="ECO:0000313" key="3">
    <source>
        <dbReference type="Proteomes" id="UP000000495"/>
    </source>
</evidence>
<evidence type="ECO:0000256" key="1">
    <source>
        <dbReference type="SAM" id="MobiDB-lite"/>
    </source>
</evidence>